<dbReference type="SUPFAM" id="SSF53795">
    <property type="entry name" value="PEP carboxykinase-like"/>
    <property type="match status" value="1"/>
</dbReference>
<name>A0ABW7BEK5_9ACTN</name>
<accession>A0ABW7BEK5</accession>
<evidence type="ECO:0000313" key="2">
    <source>
        <dbReference type="Proteomes" id="UP001604267"/>
    </source>
</evidence>
<dbReference type="Gene3D" id="3.40.50.300">
    <property type="entry name" value="P-loop containing nucleotide triphosphate hydrolases"/>
    <property type="match status" value="1"/>
</dbReference>
<evidence type="ECO:0008006" key="3">
    <source>
        <dbReference type="Google" id="ProtNLM"/>
    </source>
</evidence>
<dbReference type="InterPro" id="IPR027417">
    <property type="entry name" value="P-loop_NTPase"/>
</dbReference>
<organism evidence="1 2">
    <name type="scientific">Streptomyces cinerochromogenes</name>
    <dbReference type="NCBI Taxonomy" id="66422"/>
    <lineage>
        <taxon>Bacteria</taxon>
        <taxon>Bacillati</taxon>
        <taxon>Actinomycetota</taxon>
        <taxon>Actinomycetes</taxon>
        <taxon>Kitasatosporales</taxon>
        <taxon>Streptomycetaceae</taxon>
        <taxon>Streptomyces</taxon>
    </lineage>
</organism>
<dbReference type="Proteomes" id="UP001604267">
    <property type="component" value="Unassembled WGS sequence"/>
</dbReference>
<dbReference type="EMBL" id="JBICYV010000021">
    <property type="protein sequence ID" value="MFG3015661.1"/>
    <property type="molecule type" value="Genomic_DNA"/>
</dbReference>
<keyword evidence="2" id="KW-1185">Reference proteome</keyword>
<proteinExistence type="predicted"/>
<protein>
    <recommendedName>
        <fullName evidence="3">HPr kinase</fullName>
    </recommendedName>
</protein>
<comment type="caution">
    <text evidence="1">The sequence shown here is derived from an EMBL/GenBank/DDBJ whole genome shotgun (WGS) entry which is preliminary data.</text>
</comment>
<evidence type="ECO:0000313" key="1">
    <source>
        <dbReference type="EMBL" id="MFG3015661.1"/>
    </source>
</evidence>
<sequence length="356" mass="38320">MLKIVTDTDGPGALLSDTFYPSGVLGVVDAGGGQEADMTVVDLTCHPDDINAWLRQMAVGTRKAEYELTRDYWLPRFDSDAFSVFTLKDVHSDEVAALVKTDRRFTIVHPQSVLGDRWLTRVIRDIATRIAKAEGSLVMHSSAFVFEGGAYLVIGDSGAGKSTTAIALSRLLPSAGWMGNDRIHLDWQAGYYSVTACPLPLGINKGSLDVMGVTGFEDWSVRAGHPGPESDWDQFRGEDKLKLSSREVSRYLGVPVTANATLAGVILPQVDLDAEYFLEPATLDHAALVLGRNCFSIEDSLYGADWLGVSVGQQVAPPSIDTFLGSIVGLPLLRCSVGTAADVLKLADDFQGIVRG</sequence>
<gene>
    <name evidence="1" type="ORF">ACGFZB_35510</name>
</gene>
<dbReference type="RefSeq" id="WP_392823548.1">
    <property type="nucleotide sequence ID" value="NZ_JBICYV010000021.1"/>
</dbReference>
<reference evidence="1 2" key="1">
    <citation type="submission" date="2024-10" db="EMBL/GenBank/DDBJ databases">
        <title>The Natural Products Discovery Center: Release of the First 8490 Sequenced Strains for Exploring Actinobacteria Biosynthetic Diversity.</title>
        <authorList>
            <person name="Kalkreuter E."/>
            <person name="Kautsar S.A."/>
            <person name="Yang D."/>
            <person name="Bader C.D."/>
            <person name="Teijaro C.N."/>
            <person name="Fluegel L."/>
            <person name="Davis C.M."/>
            <person name="Simpson J.R."/>
            <person name="Lauterbach L."/>
            <person name="Steele A.D."/>
            <person name="Gui C."/>
            <person name="Meng S."/>
            <person name="Li G."/>
            <person name="Viehrig K."/>
            <person name="Ye F."/>
            <person name="Su P."/>
            <person name="Kiefer A.F."/>
            <person name="Nichols A."/>
            <person name="Cepeda A.J."/>
            <person name="Yan W."/>
            <person name="Fan B."/>
            <person name="Jiang Y."/>
            <person name="Adhikari A."/>
            <person name="Zheng C.-J."/>
            <person name="Schuster L."/>
            <person name="Cowan T.M."/>
            <person name="Smanski M.J."/>
            <person name="Chevrette M.G."/>
            <person name="De Carvalho L.P.S."/>
            <person name="Shen B."/>
        </authorList>
    </citation>
    <scope>NUCLEOTIDE SEQUENCE [LARGE SCALE GENOMIC DNA]</scope>
    <source>
        <strain evidence="1 2">NPDC048320</strain>
    </source>
</reference>